<gene>
    <name evidence="9" type="ORF">ZOSMA_6G00600</name>
</gene>
<evidence type="ECO:0000313" key="9">
    <source>
        <dbReference type="EMBL" id="KMZ59131.1"/>
    </source>
</evidence>
<accession>A0A0K9NQV8</accession>
<keyword evidence="5" id="KW-0333">Golgi apparatus</keyword>
<keyword evidence="7" id="KW-0812">Transmembrane</keyword>
<proteinExistence type="inferred from homology"/>
<evidence type="ECO:0000256" key="7">
    <source>
        <dbReference type="SAM" id="Phobius"/>
    </source>
</evidence>
<organism evidence="9 10">
    <name type="scientific">Zostera marina</name>
    <name type="common">Eelgrass</name>
    <dbReference type="NCBI Taxonomy" id="29655"/>
    <lineage>
        <taxon>Eukaryota</taxon>
        <taxon>Viridiplantae</taxon>
        <taxon>Streptophyta</taxon>
        <taxon>Embryophyta</taxon>
        <taxon>Tracheophyta</taxon>
        <taxon>Spermatophyta</taxon>
        <taxon>Magnoliopsida</taxon>
        <taxon>Liliopsida</taxon>
        <taxon>Zosteraceae</taxon>
        <taxon>Zostera</taxon>
    </lineage>
</organism>
<feature type="domain" description="EGF-like" evidence="8">
    <location>
        <begin position="93"/>
        <end position="126"/>
    </location>
</feature>
<dbReference type="PANTHER" id="PTHR11062">
    <property type="entry name" value="EXOSTOSIN HEPARAN SULFATE GLYCOSYLTRANSFERASE -RELATED"/>
    <property type="match status" value="1"/>
</dbReference>
<dbReference type="Pfam" id="PF23106">
    <property type="entry name" value="EGF_Teneurin"/>
    <property type="match status" value="1"/>
</dbReference>
<keyword evidence="6" id="KW-0245">EGF-like domain</keyword>
<keyword evidence="7" id="KW-1133">Transmembrane helix</keyword>
<evidence type="ECO:0000256" key="6">
    <source>
        <dbReference type="PROSITE-ProRule" id="PRU00076"/>
    </source>
</evidence>
<dbReference type="Pfam" id="PF03016">
    <property type="entry name" value="Exostosin_GT47"/>
    <property type="match status" value="1"/>
</dbReference>
<dbReference type="STRING" id="29655.A0A0K9NQV8"/>
<comment type="similarity">
    <text evidence="2">Belongs to the glycosyltransferase 47 family.</text>
</comment>
<dbReference type="PROSITE" id="PS00022">
    <property type="entry name" value="EGF_1"/>
    <property type="match status" value="1"/>
</dbReference>
<dbReference type="InterPro" id="IPR002049">
    <property type="entry name" value="LE_dom"/>
</dbReference>
<evidence type="ECO:0000313" key="10">
    <source>
        <dbReference type="Proteomes" id="UP000036987"/>
    </source>
</evidence>
<dbReference type="OMA" id="EIGRWFS"/>
<dbReference type="Gene3D" id="2.10.25.10">
    <property type="entry name" value="Laminin"/>
    <property type="match status" value="1"/>
</dbReference>
<dbReference type="AlphaFoldDB" id="A0A0K9NQV8"/>
<reference evidence="10" key="1">
    <citation type="journal article" date="2016" name="Nature">
        <title>The genome of the seagrass Zostera marina reveals angiosperm adaptation to the sea.</title>
        <authorList>
            <person name="Olsen J.L."/>
            <person name="Rouze P."/>
            <person name="Verhelst B."/>
            <person name="Lin Y.-C."/>
            <person name="Bayer T."/>
            <person name="Collen J."/>
            <person name="Dattolo E."/>
            <person name="De Paoli E."/>
            <person name="Dittami S."/>
            <person name="Maumus F."/>
            <person name="Michel G."/>
            <person name="Kersting A."/>
            <person name="Lauritano C."/>
            <person name="Lohaus R."/>
            <person name="Toepel M."/>
            <person name="Tonon T."/>
            <person name="Vanneste K."/>
            <person name="Amirebrahimi M."/>
            <person name="Brakel J."/>
            <person name="Bostroem C."/>
            <person name="Chovatia M."/>
            <person name="Grimwood J."/>
            <person name="Jenkins J.W."/>
            <person name="Jueterbock A."/>
            <person name="Mraz A."/>
            <person name="Stam W.T."/>
            <person name="Tice H."/>
            <person name="Bornberg-Bauer E."/>
            <person name="Green P.J."/>
            <person name="Pearson G.A."/>
            <person name="Procaccini G."/>
            <person name="Duarte C.M."/>
            <person name="Schmutz J."/>
            <person name="Reusch T.B.H."/>
            <person name="Van de Peer Y."/>
        </authorList>
    </citation>
    <scope>NUCLEOTIDE SEQUENCE [LARGE SCALE GENOMIC DNA]</scope>
    <source>
        <strain evidence="10">cv. Finnish</strain>
    </source>
</reference>
<keyword evidence="7" id="KW-0472">Membrane</keyword>
<sequence length="773" mass="89035">MRKWPLSFVATFAVILVFMSLFFFFNLPSPLDLYTWSVKKKQDFDTNSTTDQFVFDSFGGVVYRGVPWRSEIGKWLSICGSTSSQLDIVENIYGKDCKNDCSGRGICNQELGQCRCFHGYEGEGCSKKLELGCNLPASRENPYGRWIVSICSAHCDTTRAMCFCGEGTSYPNRPVTESCGFEIIAHKGANFTKADHSNIFTTNASKDGWCNVDPKEAYTKRVNYKRQCDCKYDGFAGIFCEIPTVCTCINQCTGHGHCRGGFCECDRGWFGIDCSIPSWLSSLRQWPDWFQPSTIVFPSNNKQENRSVNFKAMVKKKRPLIYVYDIPPEFNTHLLAGRHFKYECVNRLYSDKNRTIWTNQLYGFQMALLESILASPHRTLNGEEADYFFVPVLDSCIIVRADDTPHFRMDGDHMHLRSMLTLNMYKKVHEHISQQYSFWNRTAGKDHIWSFSWDEGACYAPKEIWNSTMLVHWGNTNSVHKNSTTAYNADNWDRIPSDRRGDHPCFDPSKDLVLPSWKQPDLGVLAQKLWERQRANRKIFFYFNGNLGSAYTNGRVETRYSMGIRQKVAIEFGSTPDKNGKLGRQHSEDVVVTPIRSSNYFNELGNSIFCGVFPGDGWSGRLEDCIMQGSIPVIVQDGIFLPHENVLNYESFAVRIHEHQIPSMIKILRSLDDALVDLKLSNVRAVRTRFHYHDSVLLEAKRQKKLFGKFDDFGVKFSKLEKYDDVFSTFLQALHYKLHNDVWRRDLDDHRRNLGVPKECLKRTKLKVHIQRS</sequence>
<dbReference type="Gene3D" id="2.60.120.260">
    <property type="entry name" value="Galactose-binding domain-like"/>
    <property type="match status" value="1"/>
</dbReference>
<comment type="caution">
    <text evidence="6">Lacks conserved residue(s) required for the propagation of feature annotation.</text>
</comment>
<dbReference type="PROSITE" id="PS01186">
    <property type="entry name" value="EGF_2"/>
    <property type="match status" value="1"/>
</dbReference>
<protein>
    <submittedName>
        <fullName evidence="9">Exostosin family protein</fullName>
    </submittedName>
</protein>
<dbReference type="GO" id="GO:0016757">
    <property type="term" value="F:glycosyltransferase activity"/>
    <property type="evidence" value="ECO:0007669"/>
    <property type="project" value="UniProtKB-KW"/>
</dbReference>
<keyword evidence="6" id="KW-1015">Disulfide bond</keyword>
<keyword evidence="10" id="KW-1185">Reference proteome</keyword>
<dbReference type="CDD" id="cd00055">
    <property type="entry name" value="EGF_Lam"/>
    <property type="match status" value="1"/>
</dbReference>
<dbReference type="PANTHER" id="PTHR11062:SF268">
    <property type="entry name" value="FAMILY PROTEIN, PUTATIVE, EXPRESSED-RELATED"/>
    <property type="match status" value="1"/>
</dbReference>
<evidence type="ECO:0000256" key="1">
    <source>
        <dbReference type="ARBA" id="ARBA00004323"/>
    </source>
</evidence>
<name>A0A0K9NQV8_ZOSMR</name>
<dbReference type="InterPro" id="IPR040911">
    <property type="entry name" value="Exostosin_GT47"/>
</dbReference>
<dbReference type="InterPro" id="IPR004263">
    <property type="entry name" value="Exostosin"/>
</dbReference>
<dbReference type="EMBL" id="LFYR01001803">
    <property type="protein sequence ID" value="KMZ59131.1"/>
    <property type="molecule type" value="Genomic_DNA"/>
</dbReference>
<dbReference type="GO" id="GO:0000139">
    <property type="term" value="C:Golgi membrane"/>
    <property type="evidence" value="ECO:0007669"/>
    <property type="project" value="UniProtKB-SubCell"/>
</dbReference>
<comment type="subcellular location">
    <subcellularLocation>
        <location evidence="1">Golgi apparatus membrane</location>
        <topology evidence="1">Single-pass type II membrane protein</topology>
    </subcellularLocation>
</comment>
<feature type="transmembrane region" description="Helical" evidence="7">
    <location>
        <begin position="7"/>
        <end position="25"/>
    </location>
</feature>
<feature type="disulfide bond" evidence="6">
    <location>
        <begin position="97"/>
        <end position="107"/>
    </location>
</feature>
<evidence type="ECO:0000256" key="3">
    <source>
        <dbReference type="ARBA" id="ARBA00022676"/>
    </source>
</evidence>
<comment type="caution">
    <text evidence="9">The sequence shown here is derived from an EMBL/GenBank/DDBJ whole genome shotgun (WGS) entry which is preliminary data.</text>
</comment>
<feature type="disulfide bond" evidence="6">
    <location>
        <begin position="116"/>
        <end position="125"/>
    </location>
</feature>
<dbReference type="InterPro" id="IPR000742">
    <property type="entry name" value="EGF"/>
</dbReference>
<evidence type="ECO:0000256" key="2">
    <source>
        <dbReference type="ARBA" id="ARBA00010271"/>
    </source>
</evidence>
<evidence type="ECO:0000256" key="4">
    <source>
        <dbReference type="ARBA" id="ARBA00022968"/>
    </source>
</evidence>
<evidence type="ECO:0000256" key="5">
    <source>
        <dbReference type="ARBA" id="ARBA00023034"/>
    </source>
</evidence>
<dbReference type="Proteomes" id="UP000036987">
    <property type="component" value="Unassembled WGS sequence"/>
</dbReference>
<dbReference type="OrthoDB" id="1924787at2759"/>
<evidence type="ECO:0000259" key="8">
    <source>
        <dbReference type="PROSITE" id="PS50026"/>
    </source>
</evidence>
<keyword evidence="3" id="KW-0328">Glycosyltransferase</keyword>
<keyword evidence="3" id="KW-0808">Transferase</keyword>
<keyword evidence="4" id="KW-0735">Signal-anchor</keyword>
<dbReference type="PROSITE" id="PS50026">
    <property type="entry name" value="EGF_3"/>
    <property type="match status" value="1"/>
</dbReference>